<feature type="compositionally biased region" description="Basic and acidic residues" evidence="1">
    <location>
        <begin position="1240"/>
        <end position="1251"/>
    </location>
</feature>
<protein>
    <submittedName>
        <fullName evidence="2">Uncharacterized protein</fullName>
    </submittedName>
</protein>
<evidence type="ECO:0000313" key="3">
    <source>
        <dbReference type="Proteomes" id="UP000051952"/>
    </source>
</evidence>
<dbReference type="EMBL" id="CYKH01002031">
    <property type="protein sequence ID" value="CUG92323.1"/>
    <property type="molecule type" value="Genomic_DNA"/>
</dbReference>
<name>A0A0S4JPS9_BODSA</name>
<dbReference type="VEuPathDB" id="TriTrypDB:BSAL_36705"/>
<dbReference type="Proteomes" id="UP000051952">
    <property type="component" value="Unassembled WGS sequence"/>
</dbReference>
<feature type="region of interest" description="Disordered" evidence="1">
    <location>
        <begin position="70"/>
        <end position="109"/>
    </location>
</feature>
<organism evidence="2 3">
    <name type="scientific">Bodo saltans</name>
    <name type="common">Flagellated protozoan</name>
    <dbReference type="NCBI Taxonomy" id="75058"/>
    <lineage>
        <taxon>Eukaryota</taxon>
        <taxon>Discoba</taxon>
        <taxon>Euglenozoa</taxon>
        <taxon>Kinetoplastea</taxon>
        <taxon>Metakinetoplastina</taxon>
        <taxon>Eubodonida</taxon>
        <taxon>Bodonidae</taxon>
        <taxon>Bodo</taxon>
    </lineage>
</organism>
<feature type="region of interest" description="Disordered" evidence="1">
    <location>
        <begin position="1217"/>
        <end position="1262"/>
    </location>
</feature>
<feature type="compositionally biased region" description="Polar residues" evidence="1">
    <location>
        <begin position="86"/>
        <end position="109"/>
    </location>
</feature>
<keyword evidence="3" id="KW-1185">Reference proteome</keyword>
<reference evidence="3" key="1">
    <citation type="submission" date="2015-09" db="EMBL/GenBank/DDBJ databases">
        <authorList>
            <consortium name="Pathogen Informatics"/>
        </authorList>
    </citation>
    <scope>NUCLEOTIDE SEQUENCE [LARGE SCALE GENOMIC DNA]</scope>
    <source>
        <strain evidence="3">Lake Konstanz</strain>
    </source>
</reference>
<sequence>MQASRFADSGGGGTPPQIVHSAPSIEYSGSRSGGGGVQYSSAASPYYHMPLRPETQGGYDAAAATSSSPWRQAVSVSGGGHPQQGLVASSPQPHSQQYNTPPSSTQPQQASLYSAAVSGLMDAASVVASGGAVGGGGAMLNEVIWKQRVKDRDDVVRDLMKRILQLEQENESLHFRLQDIDIKHRYSKDCGTNTTFEWVVEQQQRTQLIALEEYMRFQEVCLYAEWFGLSLSYHRQVFHTLRMQQQLTQIADTMHKGIVTPQVGAMAQASPSPPRHQQRIVGDNTTATMLHGDDVTLLRLRGVVPSSSSTSGGSTLTSSSLMLRASVGMHTPSSATGTPLHLLRGLDALQSTSLERLVQDIQHGVVMTQRRNRSQLREAARVHEQLVNLLASEASARHAMELEALTTSFHLFRADLAQKLHASSERQVRLLTIENKRMLEFSLSQSTAHHRVAQELSHFQHVAATEMQLVEQQSVHYAEEISRREITHLQSHLWTTLLGPAQSGGALEAQAREELRRHAQNLEGSSISLRHGEEPWARRFVEHLESTERNALYSCCAEVNSQVHHLFQSFERRERLRGAAVLLHETEAIGSAFLESHQLFLQGARTTLMGLQYSISKSEGRVRRDAQEQLLLIHSELKSRGDLDELRTAEFLRLSNVHTRAREEDSGRQHAVELLDQANHVYSRDLLRMTTSVRKDALDYLASITAQTSTLVADTIVECNDALASLRHWVRKTSRLERDEQRWRSELLLCEESEYYHTVLLPFVLALRESELNEEYGSLFVNVEDQTRKIMRRTMERESSHVDFFADEGLIAGHIDLGESLFQQHIEFCRSIGMFLRDDVRRSQQRLQDTCKAAYERDLDRVLADAAADREALIVQSGAQVEHARRTTSEFWKDVFTTEASRLQNGWVRFACCLDDLTMASCVLQMSRFVAQLWRDHRSLHSSAQTAQLDYVLNGPIATLISRQYQTCTDLVQGTFVSVKSLQRSLSAVSVSGQQEVRELLELKEVRYKQQVQHAERLYLECRLQLDKEVRLRDGERVTSGVINEEQRRRAEVHAAEAHELLWFVYRSNTVQRFLVRTTGSLSPNRGGGGTGGGGSSWPHAARSFLSSQQAVGTSSTTTIVPSSLFAKEVVPPSAAILSQRDVFESVPLQRGSQSGGVLGASPLVSQGSLTSSHFAQRPDEPHLSSVLVSQRLGSISGAARSTSEASSMFGTVRSDADTAQSSVHQNARARRSSLVMSRSMERQRSLRGDEGSPEPRYAAGDNVVQSRHLGADGNVLGNFSPSPLTRAELMSRNERQLQSQMRLI</sequence>
<gene>
    <name evidence="2" type="ORF">BSAL_36705</name>
</gene>
<accession>A0A0S4JPS9</accession>
<proteinExistence type="predicted"/>
<feature type="region of interest" description="Disordered" evidence="1">
    <location>
        <begin position="1"/>
        <end position="42"/>
    </location>
</feature>
<evidence type="ECO:0000313" key="2">
    <source>
        <dbReference type="EMBL" id="CUG92323.1"/>
    </source>
</evidence>
<evidence type="ECO:0000256" key="1">
    <source>
        <dbReference type="SAM" id="MobiDB-lite"/>
    </source>
</evidence>